<evidence type="ECO:0000313" key="2">
    <source>
        <dbReference type="EMBL" id="SHI98843.1"/>
    </source>
</evidence>
<dbReference type="Proteomes" id="UP000184001">
    <property type="component" value="Unassembled WGS sequence"/>
</dbReference>
<dbReference type="EMBL" id="FQZR01000003">
    <property type="protein sequence ID" value="SHI98843.1"/>
    <property type="molecule type" value="Genomic_DNA"/>
</dbReference>
<dbReference type="AlphaFoldDB" id="A0A8G2F8Q3"/>
<name>A0A8G2F8Q3_9BACT</name>
<evidence type="ECO:0000259" key="1">
    <source>
        <dbReference type="Pfam" id="PF04015"/>
    </source>
</evidence>
<reference evidence="2 3" key="1">
    <citation type="submission" date="2016-11" db="EMBL/GenBank/DDBJ databases">
        <authorList>
            <person name="Varghese N."/>
            <person name="Submissions S."/>
        </authorList>
    </citation>
    <scope>NUCLEOTIDE SEQUENCE [LARGE SCALE GENOMIC DNA]</scope>
    <source>
        <strain evidence="2 3">DSM 17919</strain>
    </source>
</reference>
<organism evidence="2 3">
    <name type="scientific">Halodesulfovibrio aestuarii</name>
    <dbReference type="NCBI Taxonomy" id="126333"/>
    <lineage>
        <taxon>Bacteria</taxon>
        <taxon>Pseudomonadati</taxon>
        <taxon>Thermodesulfobacteriota</taxon>
        <taxon>Desulfovibrionia</taxon>
        <taxon>Desulfovibrionales</taxon>
        <taxon>Desulfovibrionaceae</taxon>
        <taxon>Halodesulfovibrio</taxon>
    </lineage>
</organism>
<sequence length="318" mass="34271">MTKPEQKISGGLIPVALTHCVEYEYKAVHKAVRDCLQAIHFAPSTGAKVLVKPNLLKADSNGLCCTNPIVVEAVCENLLDYGCSVVVGDSPAFGSAVSVARSIGLLEGLERLNVPLVTLDSPKCVRFESGTSIGISRIALECDMLLNVPRMKAHTQMRATFAVKNLFGCVSGVRKAIAHSTHGDKANAFRELLVDVALALPESVSVVDGITCMHKTGPSDGEPYSLGLIGAAGDPVSLDTALYSVLDCSVDEIPLWGELQRKNVPGAFEKQLEYVLATPQEFDGNGFILPFQLAPETFHPVRLMHSGLKRLWKRYLCP</sequence>
<accession>A0A8G2F8Q3</accession>
<evidence type="ECO:0000313" key="3">
    <source>
        <dbReference type="Proteomes" id="UP000184001"/>
    </source>
</evidence>
<comment type="caution">
    <text evidence="2">The sequence shown here is derived from an EMBL/GenBank/DDBJ whole genome shotgun (WGS) entry which is preliminary data.</text>
</comment>
<dbReference type="Pfam" id="PF04015">
    <property type="entry name" value="DUF362"/>
    <property type="match status" value="1"/>
</dbReference>
<dbReference type="RefSeq" id="WP_020000746.1">
    <property type="nucleotide sequence ID" value="NZ_CP192219.1"/>
</dbReference>
<proteinExistence type="predicted"/>
<feature type="domain" description="DUF362" evidence="1">
    <location>
        <begin position="49"/>
        <end position="242"/>
    </location>
</feature>
<dbReference type="InterPro" id="IPR007160">
    <property type="entry name" value="DUF362"/>
</dbReference>
<gene>
    <name evidence="2" type="ORF">SAMN05660830_01285</name>
</gene>
<protein>
    <submittedName>
        <fullName evidence="2">Uncharacterized conserved protein, DUF362 family</fullName>
    </submittedName>
</protein>